<gene>
    <name evidence="6" type="ORF">H9L42_12045</name>
</gene>
<dbReference type="Proteomes" id="UP000602647">
    <property type="component" value="Unassembled WGS sequence"/>
</dbReference>
<dbReference type="GO" id="GO:0003700">
    <property type="term" value="F:DNA-binding transcription factor activity"/>
    <property type="evidence" value="ECO:0007669"/>
    <property type="project" value="InterPro"/>
</dbReference>
<dbReference type="PROSITE" id="PS50931">
    <property type="entry name" value="HTH_LYSR"/>
    <property type="match status" value="1"/>
</dbReference>
<evidence type="ECO:0000256" key="4">
    <source>
        <dbReference type="ARBA" id="ARBA00023163"/>
    </source>
</evidence>
<dbReference type="Pfam" id="PF00126">
    <property type="entry name" value="HTH_1"/>
    <property type="match status" value="1"/>
</dbReference>
<dbReference type="PANTHER" id="PTHR30419:SF8">
    <property type="entry name" value="NITROGEN ASSIMILATION TRANSCRIPTIONAL ACTIVATOR-RELATED"/>
    <property type="match status" value="1"/>
</dbReference>
<comment type="similarity">
    <text evidence="1">Belongs to the LysR transcriptional regulatory family.</text>
</comment>
<dbReference type="InterPro" id="IPR050950">
    <property type="entry name" value="HTH-type_LysR_regulators"/>
</dbReference>
<dbReference type="InterPro" id="IPR036388">
    <property type="entry name" value="WH-like_DNA-bd_sf"/>
</dbReference>
<comment type="caution">
    <text evidence="6">The sequence shown here is derived from an EMBL/GenBank/DDBJ whole genome shotgun (WGS) entry which is preliminary data.</text>
</comment>
<dbReference type="RefSeq" id="WP_187303649.1">
    <property type="nucleotide sequence ID" value="NZ_JACRYT010000015.1"/>
</dbReference>
<reference evidence="6" key="1">
    <citation type="submission" date="2020-08" db="EMBL/GenBank/DDBJ databases">
        <title>Genome public.</title>
        <authorList>
            <person name="Liu C."/>
            <person name="Sun Q."/>
        </authorList>
    </citation>
    <scope>NUCLEOTIDE SEQUENCE</scope>
    <source>
        <strain evidence="6">BX12</strain>
    </source>
</reference>
<proteinExistence type="inferred from homology"/>
<organism evidence="6 7">
    <name type="scientific">Zhenpiania hominis</name>
    <dbReference type="NCBI Taxonomy" id="2763644"/>
    <lineage>
        <taxon>Bacteria</taxon>
        <taxon>Bacillati</taxon>
        <taxon>Bacillota</taxon>
        <taxon>Clostridia</taxon>
        <taxon>Peptostreptococcales</taxon>
        <taxon>Anaerovoracaceae</taxon>
        <taxon>Zhenpiania</taxon>
    </lineage>
</organism>
<dbReference type="CDD" id="cd05466">
    <property type="entry name" value="PBP2_LTTR_substrate"/>
    <property type="match status" value="1"/>
</dbReference>
<feature type="domain" description="HTH lysR-type" evidence="5">
    <location>
        <begin position="1"/>
        <end position="58"/>
    </location>
</feature>
<evidence type="ECO:0000256" key="2">
    <source>
        <dbReference type="ARBA" id="ARBA00023015"/>
    </source>
</evidence>
<keyword evidence="4" id="KW-0804">Transcription</keyword>
<sequence>MELRVLNYFLAIAREENITKAAQSLHVTQPTLSRQIAQLEEELGVQLFTRSNHHINLTEDGMILKRRAQEMLSLADKTKRELLHREDALTGEITIGSGEFQSTQFLSQLIASFREKHPLVRYEIHSGNSTNIQEYMERGLLDLGLMTEPIDIRKYDFAYARQKEICGILVRRDSDLAKKEAVTPEDLIPYPLILPSGSITNSRIEKWFGDYAGEIKLAATGNLLYNQAMMAESGIGISVGIKLECEYKNLCFVPLSPALEYGTVLAWKKEQVFSSATTAFIEHVKEYVKEYAKGIDDDER</sequence>
<dbReference type="Gene3D" id="3.40.190.290">
    <property type="match status" value="1"/>
</dbReference>
<dbReference type="AlphaFoldDB" id="A0A923NK26"/>
<dbReference type="GO" id="GO:0005829">
    <property type="term" value="C:cytosol"/>
    <property type="evidence" value="ECO:0007669"/>
    <property type="project" value="TreeGrafter"/>
</dbReference>
<evidence type="ECO:0000256" key="1">
    <source>
        <dbReference type="ARBA" id="ARBA00009437"/>
    </source>
</evidence>
<dbReference type="InterPro" id="IPR036390">
    <property type="entry name" value="WH_DNA-bd_sf"/>
</dbReference>
<accession>A0A923NK26</accession>
<keyword evidence="3" id="KW-0238">DNA-binding</keyword>
<keyword evidence="7" id="KW-1185">Reference proteome</keyword>
<dbReference type="Pfam" id="PF03466">
    <property type="entry name" value="LysR_substrate"/>
    <property type="match status" value="1"/>
</dbReference>
<protein>
    <submittedName>
        <fullName evidence="6">LysR family transcriptional regulator</fullName>
    </submittedName>
</protein>
<evidence type="ECO:0000256" key="3">
    <source>
        <dbReference type="ARBA" id="ARBA00023125"/>
    </source>
</evidence>
<evidence type="ECO:0000259" key="5">
    <source>
        <dbReference type="PROSITE" id="PS50931"/>
    </source>
</evidence>
<dbReference type="InterPro" id="IPR005119">
    <property type="entry name" value="LysR_subst-bd"/>
</dbReference>
<dbReference type="GO" id="GO:0003677">
    <property type="term" value="F:DNA binding"/>
    <property type="evidence" value="ECO:0007669"/>
    <property type="project" value="UniProtKB-KW"/>
</dbReference>
<dbReference type="PRINTS" id="PR00039">
    <property type="entry name" value="HTHLYSR"/>
</dbReference>
<evidence type="ECO:0000313" key="7">
    <source>
        <dbReference type="Proteomes" id="UP000602647"/>
    </source>
</evidence>
<dbReference type="PANTHER" id="PTHR30419">
    <property type="entry name" value="HTH-TYPE TRANSCRIPTIONAL REGULATOR YBHD"/>
    <property type="match status" value="1"/>
</dbReference>
<name>A0A923NK26_9FIRM</name>
<dbReference type="SUPFAM" id="SSF53850">
    <property type="entry name" value="Periplasmic binding protein-like II"/>
    <property type="match status" value="1"/>
</dbReference>
<evidence type="ECO:0000313" key="6">
    <source>
        <dbReference type="EMBL" id="MBC6680551.1"/>
    </source>
</evidence>
<dbReference type="Gene3D" id="1.10.10.10">
    <property type="entry name" value="Winged helix-like DNA-binding domain superfamily/Winged helix DNA-binding domain"/>
    <property type="match status" value="1"/>
</dbReference>
<dbReference type="FunFam" id="1.10.10.10:FF:000001">
    <property type="entry name" value="LysR family transcriptional regulator"/>
    <property type="match status" value="1"/>
</dbReference>
<dbReference type="InterPro" id="IPR000847">
    <property type="entry name" value="LysR_HTH_N"/>
</dbReference>
<keyword evidence="2" id="KW-0805">Transcription regulation</keyword>
<dbReference type="EMBL" id="JACRYT010000015">
    <property type="protein sequence ID" value="MBC6680551.1"/>
    <property type="molecule type" value="Genomic_DNA"/>
</dbReference>
<dbReference type="SUPFAM" id="SSF46785">
    <property type="entry name" value="Winged helix' DNA-binding domain"/>
    <property type="match status" value="1"/>
</dbReference>